<organism evidence="1 2">
    <name type="scientific">Thamnocephalis sphaerospora</name>
    <dbReference type="NCBI Taxonomy" id="78915"/>
    <lineage>
        <taxon>Eukaryota</taxon>
        <taxon>Fungi</taxon>
        <taxon>Fungi incertae sedis</taxon>
        <taxon>Zoopagomycota</taxon>
        <taxon>Zoopagomycotina</taxon>
        <taxon>Zoopagomycetes</taxon>
        <taxon>Zoopagales</taxon>
        <taxon>Sigmoideomycetaceae</taxon>
        <taxon>Thamnocephalis</taxon>
    </lineage>
</organism>
<sequence length="304" mass="34270">MTERCNKTDFGNNLCSLHVWHFSALHKPPRTIFAGQIISNVDIYDNWVVYLYHEAPMDGPLTVSAYNLAGGSQCTKALSDTASCSIQYASPKAVNIIHLNSNSMSDPTLVGIELLQDDTKAFDHLAETKVMMCKRDNIWTRRIDDSRFVVCAPTSDAPSTMPEPNLRLMEVSNSAEEPSLTEVWSQSISVMDVQPIVSRNLLRVKQRNGRISLRSLLDGTEVRMDVSGSWIHSGLYPPKIQWHRIPEKTAWRDPRRDDTLAISRSTKCESSPSALAYAQNDVVTVLDYAADNSRQRIWYRPRIA</sequence>
<reference evidence="2" key="1">
    <citation type="journal article" date="2018" name="Nat. Microbiol.">
        <title>Leveraging single-cell genomics to expand the fungal tree of life.</title>
        <authorList>
            <person name="Ahrendt S.R."/>
            <person name="Quandt C.A."/>
            <person name="Ciobanu D."/>
            <person name="Clum A."/>
            <person name="Salamov A."/>
            <person name="Andreopoulos B."/>
            <person name="Cheng J.F."/>
            <person name="Woyke T."/>
            <person name="Pelin A."/>
            <person name="Henrissat B."/>
            <person name="Reynolds N.K."/>
            <person name="Benny G.L."/>
            <person name="Smith M.E."/>
            <person name="James T.Y."/>
            <person name="Grigoriev I.V."/>
        </authorList>
    </citation>
    <scope>NUCLEOTIDE SEQUENCE [LARGE SCALE GENOMIC DNA]</scope>
    <source>
        <strain evidence="2">RSA 1356</strain>
    </source>
</reference>
<protein>
    <submittedName>
        <fullName evidence="1">Uncharacterized protein</fullName>
    </submittedName>
</protein>
<dbReference type="AlphaFoldDB" id="A0A4P9XKZ8"/>
<name>A0A4P9XKZ8_9FUNG</name>
<gene>
    <name evidence="1" type="ORF">THASP1DRAFT_31752</name>
</gene>
<keyword evidence="2" id="KW-1185">Reference proteome</keyword>
<accession>A0A4P9XKZ8</accession>
<evidence type="ECO:0000313" key="2">
    <source>
        <dbReference type="Proteomes" id="UP000271241"/>
    </source>
</evidence>
<dbReference type="EMBL" id="KZ992883">
    <property type="protein sequence ID" value="RKP06436.1"/>
    <property type="molecule type" value="Genomic_DNA"/>
</dbReference>
<dbReference type="Proteomes" id="UP000271241">
    <property type="component" value="Unassembled WGS sequence"/>
</dbReference>
<proteinExistence type="predicted"/>
<evidence type="ECO:0000313" key="1">
    <source>
        <dbReference type="EMBL" id="RKP06436.1"/>
    </source>
</evidence>